<evidence type="ECO:0000256" key="1">
    <source>
        <dbReference type="ARBA" id="ARBA00001946"/>
    </source>
</evidence>
<dbReference type="STRING" id="797473.HMPREF9080_02621"/>
<feature type="binding site" evidence="9">
    <location>
        <position position="12"/>
    </location>
    <ligand>
        <name>Mg(2+)</name>
        <dbReference type="ChEBI" id="CHEBI:18420"/>
        <note>catalytic</note>
    </ligand>
</feature>
<dbReference type="Gene3D" id="3.30.70.240">
    <property type="match status" value="1"/>
</dbReference>
<evidence type="ECO:0000256" key="4">
    <source>
        <dbReference type="ARBA" id="ARBA00022723"/>
    </source>
</evidence>
<dbReference type="GO" id="GO:0004521">
    <property type="term" value="F:RNA endonuclease activity"/>
    <property type="evidence" value="ECO:0007669"/>
    <property type="project" value="InterPro"/>
</dbReference>
<organism evidence="10 11">
    <name type="scientific">Cardiobacterium valvarum F0432</name>
    <dbReference type="NCBI Taxonomy" id="797473"/>
    <lineage>
        <taxon>Bacteria</taxon>
        <taxon>Pseudomonadati</taxon>
        <taxon>Pseudomonadota</taxon>
        <taxon>Gammaproteobacteria</taxon>
        <taxon>Cardiobacteriales</taxon>
        <taxon>Cardiobacteriaceae</taxon>
        <taxon>Cardiobacterium</taxon>
    </lineage>
</organism>
<comment type="subunit">
    <text evidence="9">Homodimer, forms a heterotetramer with a Cas1 homodimer.</text>
</comment>
<dbReference type="EC" id="3.1.-.-" evidence="9"/>
<comment type="cofactor">
    <cofactor evidence="1 9">
        <name>Mg(2+)</name>
        <dbReference type="ChEBI" id="CHEBI:18420"/>
    </cofactor>
</comment>
<dbReference type="GO" id="GO:0043571">
    <property type="term" value="P:maintenance of CRISPR repeat elements"/>
    <property type="evidence" value="ECO:0007669"/>
    <property type="project" value="UniProtKB-UniRule"/>
</dbReference>
<dbReference type="PANTHER" id="PTHR34405">
    <property type="entry name" value="CRISPR-ASSOCIATED ENDORIBONUCLEASE CAS2"/>
    <property type="match status" value="1"/>
</dbReference>
<keyword evidence="6 9" id="KW-0378">Hydrolase</keyword>
<sequence length="93" mass="10789">MPYRSLYIIAYDISAPDRQRHVRRLLQGYATGGQKSLFECWLTAAEYRRVCKIAVDNIDPGTDRLHIFHLGEKSTPRLLGKARQILQEPFIIM</sequence>
<dbReference type="NCBIfam" id="TIGR01573">
    <property type="entry name" value="cas2"/>
    <property type="match status" value="1"/>
</dbReference>
<keyword evidence="3 9" id="KW-0540">Nuclease</keyword>
<keyword evidence="5 9" id="KW-0255">Endonuclease</keyword>
<dbReference type="GO" id="GO:0046872">
    <property type="term" value="F:metal ion binding"/>
    <property type="evidence" value="ECO:0007669"/>
    <property type="project" value="UniProtKB-UniRule"/>
</dbReference>
<name>G9ZIJ7_9GAMM</name>
<accession>G9ZIJ7</accession>
<dbReference type="EMBL" id="AGCM01000148">
    <property type="protein sequence ID" value="EHM52006.1"/>
    <property type="molecule type" value="Genomic_DNA"/>
</dbReference>
<evidence type="ECO:0000256" key="6">
    <source>
        <dbReference type="ARBA" id="ARBA00022801"/>
    </source>
</evidence>
<evidence type="ECO:0000313" key="11">
    <source>
        <dbReference type="Proteomes" id="UP000004750"/>
    </source>
</evidence>
<evidence type="ECO:0000256" key="7">
    <source>
        <dbReference type="ARBA" id="ARBA00022842"/>
    </source>
</evidence>
<evidence type="ECO:0000256" key="9">
    <source>
        <dbReference type="HAMAP-Rule" id="MF_01471"/>
    </source>
</evidence>
<dbReference type="GO" id="GO:0051607">
    <property type="term" value="P:defense response to virus"/>
    <property type="evidence" value="ECO:0007669"/>
    <property type="project" value="UniProtKB-UniRule"/>
</dbReference>
<dbReference type="GO" id="GO:0016787">
    <property type="term" value="F:hydrolase activity"/>
    <property type="evidence" value="ECO:0007669"/>
    <property type="project" value="UniProtKB-KW"/>
</dbReference>
<dbReference type="HAMAP" id="MF_01471">
    <property type="entry name" value="Cas2"/>
    <property type="match status" value="1"/>
</dbReference>
<evidence type="ECO:0000313" key="10">
    <source>
        <dbReference type="EMBL" id="EHM52006.1"/>
    </source>
</evidence>
<evidence type="ECO:0000256" key="2">
    <source>
        <dbReference type="ARBA" id="ARBA00009959"/>
    </source>
</evidence>
<evidence type="ECO:0000256" key="8">
    <source>
        <dbReference type="ARBA" id="ARBA00023118"/>
    </source>
</evidence>
<dbReference type="AlphaFoldDB" id="G9ZIJ7"/>
<dbReference type="HOGENOM" id="CLU_161124_3_2_6"/>
<dbReference type="SUPFAM" id="SSF143430">
    <property type="entry name" value="TTP0101/SSO1404-like"/>
    <property type="match status" value="1"/>
</dbReference>
<gene>
    <name evidence="9" type="primary">cas2</name>
    <name evidence="10" type="ORF">HMPREF9080_02621</name>
</gene>
<protein>
    <recommendedName>
        <fullName evidence="9">CRISPR-associated endoribonuclease Cas2</fullName>
        <ecNumber evidence="9">3.1.-.-</ecNumber>
    </recommendedName>
</protein>
<dbReference type="InterPro" id="IPR019199">
    <property type="entry name" value="Virulence_VapD/CRISPR_Cas2"/>
</dbReference>
<keyword evidence="4 9" id="KW-0479">Metal-binding</keyword>
<keyword evidence="8 9" id="KW-0051">Antiviral defense</keyword>
<comment type="caution">
    <text evidence="10">The sequence shown here is derived from an EMBL/GenBank/DDBJ whole genome shotgun (WGS) entry which is preliminary data.</text>
</comment>
<dbReference type="PANTHER" id="PTHR34405:SF3">
    <property type="entry name" value="CRISPR-ASSOCIATED ENDORIBONUCLEASE CAS2 3"/>
    <property type="match status" value="1"/>
</dbReference>
<dbReference type="CDD" id="cd09725">
    <property type="entry name" value="Cas2_I_II_III"/>
    <property type="match status" value="1"/>
</dbReference>
<proteinExistence type="inferred from homology"/>
<evidence type="ECO:0000256" key="5">
    <source>
        <dbReference type="ARBA" id="ARBA00022759"/>
    </source>
</evidence>
<dbReference type="Proteomes" id="UP000004750">
    <property type="component" value="Unassembled WGS sequence"/>
</dbReference>
<dbReference type="Pfam" id="PF09827">
    <property type="entry name" value="CRISPR_Cas2"/>
    <property type="match status" value="1"/>
</dbReference>
<evidence type="ECO:0000256" key="3">
    <source>
        <dbReference type="ARBA" id="ARBA00022722"/>
    </source>
</evidence>
<dbReference type="RefSeq" id="WP_006986613.1">
    <property type="nucleotide sequence ID" value="NZ_JH417958.1"/>
</dbReference>
<comment type="function">
    <text evidence="9">CRISPR (clustered regularly interspaced short palindromic repeat), is an adaptive immune system that provides protection against mobile genetic elements (viruses, transposable elements and conjugative plasmids). CRISPR clusters contain sequences complementary to antecedent mobile elements and target invading nucleic acids. CRISPR clusters are transcribed and processed into CRISPR RNA (crRNA). Functions as a ssRNA-specific endoribonuclease. Involved in the integration of spacer DNA into the CRISPR cassette.</text>
</comment>
<keyword evidence="7 9" id="KW-0460">Magnesium</keyword>
<comment type="similarity">
    <text evidence="2 9">Belongs to the CRISPR-associated endoribonuclease Cas2 protein family.</text>
</comment>
<dbReference type="InterPro" id="IPR021127">
    <property type="entry name" value="CRISPR_associated_Cas2"/>
</dbReference>
<reference evidence="10 11" key="1">
    <citation type="submission" date="2011-08" db="EMBL/GenBank/DDBJ databases">
        <authorList>
            <person name="Weinstock G."/>
            <person name="Sodergren E."/>
            <person name="Clifton S."/>
            <person name="Fulton L."/>
            <person name="Fulton B."/>
            <person name="Courtney L."/>
            <person name="Fronick C."/>
            <person name="Harrison M."/>
            <person name="Strong C."/>
            <person name="Farmer C."/>
            <person name="Delahaunty K."/>
            <person name="Markovic C."/>
            <person name="Hall O."/>
            <person name="Minx P."/>
            <person name="Tomlinson C."/>
            <person name="Mitreva M."/>
            <person name="Hou S."/>
            <person name="Chen J."/>
            <person name="Wollam A."/>
            <person name="Pepin K.H."/>
            <person name="Johnson M."/>
            <person name="Bhonagiri V."/>
            <person name="Zhang X."/>
            <person name="Suruliraj S."/>
            <person name="Warren W."/>
            <person name="Chinwalla A."/>
            <person name="Mardis E.R."/>
            <person name="Wilson R.K."/>
        </authorList>
    </citation>
    <scope>NUCLEOTIDE SEQUENCE [LARGE SCALE GENOMIC DNA]</scope>
    <source>
        <strain evidence="10 11">F0432</strain>
    </source>
</reference>